<dbReference type="PIRSF" id="PIRSF015601">
    <property type="entry name" value="MTase_slr0722"/>
    <property type="match status" value="1"/>
</dbReference>
<gene>
    <name evidence="13" type="ORF">CARN1_0810</name>
</gene>
<dbReference type="GO" id="GO:0070042">
    <property type="term" value="F:rRNA (uridine-N3-)-methyltransferase activity"/>
    <property type="evidence" value="ECO:0007669"/>
    <property type="project" value="TreeGrafter"/>
</dbReference>
<dbReference type="NCBIfam" id="TIGR00046">
    <property type="entry name" value="RsmE family RNA methyltransferase"/>
    <property type="match status" value="1"/>
</dbReference>
<evidence type="ECO:0000313" key="13">
    <source>
        <dbReference type="EMBL" id="CBH76330.1"/>
    </source>
</evidence>
<dbReference type="InterPro" id="IPR046887">
    <property type="entry name" value="RsmE_PUA-like"/>
</dbReference>
<dbReference type="InterPro" id="IPR029026">
    <property type="entry name" value="tRNA_m1G_MTases_N"/>
</dbReference>
<evidence type="ECO:0000256" key="1">
    <source>
        <dbReference type="ARBA" id="ARBA00004496"/>
    </source>
</evidence>
<dbReference type="InterPro" id="IPR006700">
    <property type="entry name" value="RsmE"/>
</dbReference>
<comment type="subcellular location">
    <subcellularLocation>
        <location evidence="1">Cytoplasm</location>
    </subcellularLocation>
</comment>
<keyword evidence="6" id="KW-0489">Methyltransferase</keyword>
<dbReference type="CDD" id="cd18084">
    <property type="entry name" value="RsmE-like"/>
    <property type="match status" value="1"/>
</dbReference>
<evidence type="ECO:0000256" key="8">
    <source>
        <dbReference type="ARBA" id="ARBA00022691"/>
    </source>
</evidence>
<evidence type="ECO:0000259" key="12">
    <source>
        <dbReference type="Pfam" id="PF20260"/>
    </source>
</evidence>
<dbReference type="AlphaFoldDB" id="E6PIN9"/>
<comment type="caution">
    <text evidence="13">The sequence shown here is derived from an EMBL/GenBank/DDBJ whole genome shotgun (WGS) entry which is preliminary data.</text>
</comment>
<comment type="function">
    <text evidence="9">Specifically methylates the N3 position of the uracil ring of uridine 1498 (m3U1498) in 16S rRNA. Acts on the fully assembled 30S ribosomal subunit.</text>
</comment>
<sequence length="241" mass="26179">MMRFFVEGIVRIGEPSEIVGEDARKLKLVMRARVGDELEILDSAGARYRCTIERLERTALVLPRERLVEPEPARTLRFTLAQGIPKGSKMEYVVEKASELGVARLVPLITDRCIARDCSPGKLDRWRRLARSAALQSGRSEPMEIAAPLSLEALLLEAGEYDALLMPWELAPLHSPLPLLQEALAGAESALGLVGPEGGFSAGEAERSAAAGARMLRFGLRILRTETAGVVLSAAVLLTVL</sequence>
<dbReference type="SUPFAM" id="SSF75217">
    <property type="entry name" value="alpha/beta knot"/>
    <property type="match status" value="1"/>
</dbReference>
<keyword evidence="8" id="KW-0949">S-adenosyl-L-methionine</keyword>
<dbReference type="Pfam" id="PF04452">
    <property type="entry name" value="Methyltrans_RNA"/>
    <property type="match status" value="1"/>
</dbReference>
<dbReference type="InterPro" id="IPR046886">
    <property type="entry name" value="RsmE_MTase_dom"/>
</dbReference>
<evidence type="ECO:0000256" key="4">
    <source>
        <dbReference type="ARBA" id="ARBA00022490"/>
    </source>
</evidence>
<dbReference type="InterPro" id="IPR015947">
    <property type="entry name" value="PUA-like_sf"/>
</dbReference>
<dbReference type="InterPro" id="IPR029028">
    <property type="entry name" value="Alpha/beta_knot_MTases"/>
</dbReference>
<keyword evidence="5" id="KW-0698">rRNA processing</keyword>
<feature type="domain" description="Ribosomal RNA small subunit methyltransferase E PUA-like" evidence="12">
    <location>
        <begin position="26"/>
        <end position="60"/>
    </location>
</feature>
<dbReference type="SUPFAM" id="SSF88697">
    <property type="entry name" value="PUA domain-like"/>
    <property type="match status" value="1"/>
</dbReference>
<keyword evidence="4" id="KW-0963">Cytoplasm</keyword>
<comment type="similarity">
    <text evidence="2">Belongs to the RNA methyltransferase RsmE family.</text>
</comment>
<dbReference type="EMBL" id="CABL01000019">
    <property type="protein sequence ID" value="CBH76330.1"/>
    <property type="molecule type" value="Genomic_DNA"/>
</dbReference>
<comment type="catalytic activity">
    <reaction evidence="10">
        <text>uridine(1498) in 16S rRNA + S-adenosyl-L-methionine = N(3)-methyluridine(1498) in 16S rRNA + S-adenosyl-L-homocysteine + H(+)</text>
        <dbReference type="Rhea" id="RHEA:42920"/>
        <dbReference type="Rhea" id="RHEA-COMP:10283"/>
        <dbReference type="Rhea" id="RHEA-COMP:10284"/>
        <dbReference type="ChEBI" id="CHEBI:15378"/>
        <dbReference type="ChEBI" id="CHEBI:57856"/>
        <dbReference type="ChEBI" id="CHEBI:59789"/>
        <dbReference type="ChEBI" id="CHEBI:65315"/>
        <dbReference type="ChEBI" id="CHEBI:74502"/>
        <dbReference type="EC" id="2.1.1.193"/>
    </reaction>
</comment>
<evidence type="ECO:0000256" key="2">
    <source>
        <dbReference type="ARBA" id="ARBA00005528"/>
    </source>
</evidence>
<reference evidence="13" key="1">
    <citation type="submission" date="2009-10" db="EMBL/GenBank/DDBJ databases">
        <title>Diversity of trophic interactions inside an arsenic-rich microbial ecosystem.</title>
        <authorList>
            <person name="Bertin P.N."/>
            <person name="Heinrich-Salmeron A."/>
            <person name="Pelletier E."/>
            <person name="Goulhen-Chollet F."/>
            <person name="Arsene-Ploetze F."/>
            <person name="Gallien S."/>
            <person name="Calteau A."/>
            <person name="Vallenet D."/>
            <person name="Casiot C."/>
            <person name="Chane-Woon-Ming B."/>
            <person name="Giloteaux L."/>
            <person name="Barakat M."/>
            <person name="Bonnefoy V."/>
            <person name="Bruneel O."/>
            <person name="Chandler M."/>
            <person name="Cleiss J."/>
            <person name="Duran R."/>
            <person name="Elbaz-Poulichet F."/>
            <person name="Fonknechten N."/>
            <person name="Lauga B."/>
            <person name="Mornico D."/>
            <person name="Ortet P."/>
            <person name="Schaeffer C."/>
            <person name="Siguier P."/>
            <person name="Alexander Thil Smith A."/>
            <person name="Van Dorsselaer A."/>
            <person name="Weissenbach J."/>
            <person name="Medigue C."/>
            <person name="Le Paslier D."/>
        </authorList>
    </citation>
    <scope>NUCLEOTIDE SEQUENCE</scope>
</reference>
<protein>
    <recommendedName>
        <fullName evidence="3">16S rRNA (uracil(1498)-N(3))-methyltransferase</fullName>
        <ecNumber evidence="3">2.1.1.193</ecNumber>
    </recommendedName>
</protein>
<dbReference type="GO" id="GO:0005737">
    <property type="term" value="C:cytoplasm"/>
    <property type="evidence" value="ECO:0007669"/>
    <property type="project" value="UniProtKB-SubCell"/>
</dbReference>
<name>E6PIN9_9ZZZZ</name>
<dbReference type="PANTHER" id="PTHR30027">
    <property type="entry name" value="RIBOSOMAL RNA SMALL SUBUNIT METHYLTRANSFERASE E"/>
    <property type="match status" value="1"/>
</dbReference>
<dbReference type="Gene3D" id="3.40.1280.10">
    <property type="match status" value="1"/>
</dbReference>
<evidence type="ECO:0000256" key="9">
    <source>
        <dbReference type="ARBA" id="ARBA00025699"/>
    </source>
</evidence>
<evidence type="ECO:0000256" key="3">
    <source>
        <dbReference type="ARBA" id="ARBA00012328"/>
    </source>
</evidence>
<evidence type="ECO:0000256" key="6">
    <source>
        <dbReference type="ARBA" id="ARBA00022603"/>
    </source>
</evidence>
<dbReference type="PANTHER" id="PTHR30027:SF3">
    <property type="entry name" value="16S RRNA (URACIL(1498)-N(3))-METHYLTRANSFERASE"/>
    <property type="match status" value="1"/>
</dbReference>
<dbReference type="EC" id="2.1.1.193" evidence="3"/>
<evidence type="ECO:0000259" key="11">
    <source>
        <dbReference type="Pfam" id="PF04452"/>
    </source>
</evidence>
<feature type="domain" description="Ribosomal RNA small subunit methyltransferase E methyltransferase" evidence="11">
    <location>
        <begin position="76"/>
        <end position="236"/>
    </location>
</feature>
<organism evidence="13">
    <name type="scientific">mine drainage metagenome</name>
    <dbReference type="NCBI Taxonomy" id="410659"/>
    <lineage>
        <taxon>unclassified sequences</taxon>
        <taxon>metagenomes</taxon>
        <taxon>ecological metagenomes</taxon>
    </lineage>
</organism>
<dbReference type="GO" id="GO:0070475">
    <property type="term" value="P:rRNA base methylation"/>
    <property type="evidence" value="ECO:0007669"/>
    <property type="project" value="TreeGrafter"/>
</dbReference>
<proteinExistence type="inferred from homology"/>
<evidence type="ECO:0000256" key="10">
    <source>
        <dbReference type="ARBA" id="ARBA00047944"/>
    </source>
</evidence>
<keyword evidence="7" id="KW-0808">Transferase</keyword>
<evidence type="ECO:0000256" key="5">
    <source>
        <dbReference type="ARBA" id="ARBA00022552"/>
    </source>
</evidence>
<dbReference type="Pfam" id="PF20260">
    <property type="entry name" value="PUA_4"/>
    <property type="match status" value="1"/>
</dbReference>
<accession>E6PIN9</accession>
<evidence type="ECO:0000256" key="7">
    <source>
        <dbReference type="ARBA" id="ARBA00022679"/>
    </source>
</evidence>